<dbReference type="RefSeq" id="WP_139979953.1">
    <property type="nucleotide sequence ID" value="NZ_CP041046.1"/>
</dbReference>
<accession>A0A4Y5Z0T7</accession>
<keyword evidence="2" id="KW-1185">Reference proteome</keyword>
<reference evidence="1 2" key="1">
    <citation type="submission" date="2019-06" db="EMBL/GenBank/DDBJ databases">
        <title>A complete genome sequence for Luteibacter pinisoli MAH-14.</title>
        <authorList>
            <person name="Baltrus D.A."/>
        </authorList>
    </citation>
    <scope>NUCLEOTIDE SEQUENCE [LARGE SCALE GENOMIC DNA]</scope>
    <source>
        <strain evidence="1 2">MAH-14</strain>
    </source>
</reference>
<evidence type="ECO:0000313" key="1">
    <source>
        <dbReference type="EMBL" id="QDE38446.1"/>
    </source>
</evidence>
<name>A0A4Y5Z0T7_9GAMM</name>
<dbReference type="Proteomes" id="UP000316093">
    <property type="component" value="Chromosome"/>
</dbReference>
<organism evidence="1 2">
    <name type="scientific">Luteibacter pinisoli</name>
    <dbReference type="NCBI Taxonomy" id="2589080"/>
    <lineage>
        <taxon>Bacteria</taxon>
        <taxon>Pseudomonadati</taxon>
        <taxon>Pseudomonadota</taxon>
        <taxon>Gammaproteobacteria</taxon>
        <taxon>Lysobacterales</taxon>
        <taxon>Rhodanobacteraceae</taxon>
        <taxon>Luteibacter</taxon>
    </lineage>
</organism>
<evidence type="ECO:0000313" key="2">
    <source>
        <dbReference type="Proteomes" id="UP000316093"/>
    </source>
</evidence>
<sequence>MRAGSSYQLGDALSPPDAAATRDLVNQVIRGRLRNGLEHGQVVTLRSRHDLGEAADAPGHSPGHRHFEVALRVSHPEPMVASVILGAYEPGSDYVRVPVGQLLGAVSALETNLGVIADIAKSICADASHAERREYRRSLREIERTENARADALRALAADPLTWPEISPQAFIYGRVLSAQREKEGA</sequence>
<protein>
    <submittedName>
        <fullName evidence="1">Uncharacterized protein</fullName>
    </submittedName>
</protein>
<proteinExistence type="predicted"/>
<dbReference type="AlphaFoldDB" id="A0A4Y5Z0T7"/>
<dbReference type="KEGG" id="lpy:FIV34_04135"/>
<dbReference type="EMBL" id="CP041046">
    <property type="protein sequence ID" value="QDE38446.1"/>
    <property type="molecule type" value="Genomic_DNA"/>
</dbReference>
<gene>
    <name evidence="1" type="ORF">FIV34_04135</name>
</gene>